<comment type="caution">
    <text evidence="14">The sequence shown here is derived from an EMBL/GenBank/DDBJ whole genome shotgun (WGS) entry which is preliminary data.</text>
</comment>
<sequence>MIAVPVNTDQQASPSILVIGAGAVGSFLAAALARTGRKVTLVARGERLEQLRRGGILLGGGCASTYMSVSAADWGEVDSAPGLVILCVKSFAVKGVLDRLASKLGTDSTILTLQNGIDAPGEVARRCPQVTVVAGRLHGFFVLDGAQVRHIGVAPSICYGLVHGLDDGGPAQVGAVLTEAGIAAEASSDIERDLWEKFVLAAALGGVGAALDIPAGKLLSDPIGCRLLHAALRELVLLATHKGIALSADFVARTLALIATFPADATTSLQRDFERGGPSEYRALAGAALRMGEETRLGLPALRRIEDLMLRRGLDLTNVIG</sequence>
<keyword evidence="7 10" id="KW-0560">Oxidoreductase</keyword>
<keyword evidence="11" id="KW-0472">Membrane</keyword>
<dbReference type="Gene3D" id="3.40.50.720">
    <property type="entry name" value="NAD(P)-binding Rossmann-like Domain"/>
    <property type="match status" value="1"/>
</dbReference>
<evidence type="ECO:0000256" key="4">
    <source>
        <dbReference type="ARBA" id="ARBA00019465"/>
    </source>
</evidence>
<dbReference type="InterPro" id="IPR013752">
    <property type="entry name" value="KPA_reductase"/>
</dbReference>
<keyword evidence="15" id="KW-1185">Reference proteome</keyword>
<reference evidence="14 15" key="1">
    <citation type="submission" date="2023-03" db="EMBL/GenBank/DDBJ databases">
        <title>NovoSphingobium album sp. nov. isolated from polycyclic aromatic hydrocarbons- and heavy-metal polluted soil.</title>
        <authorList>
            <person name="Liu Z."/>
            <person name="Wang K."/>
        </authorList>
    </citation>
    <scope>NUCLEOTIDE SEQUENCE [LARGE SCALE GENOMIC DNA]</scope>
    <source>
        <strain evidence="14 15">H3SJ31-1</strain>
    </source>
</reference>
<dbReference type="PANTHER" id="PTHR21708">
    <property type="entry name" value="PROBABLE 2-DEHYDROPANTOATE 2-REDUCTASE"/>
    <property type="match status" value="1"/>
</dbReference>
<proteinExistence type="inferred from homology"/>
<evidence type="ECO:0000256" key="10">
    <source>
        <dbReference type="RuleBase" id="RU362068"/>
    </source>
</evidence>
<gene>
    <name evidence="14" type="ORF">PYV00_12070</name>
</gene>
<evidence type="ECO:0000256" key="9">
    <source>
        <dbReference type="ARBA" id="ARBA00048793"/>
    </source>
</evidence>
<dbReference type="InterPro" id="IPR051402">
    <property type="entry name" value="KPR-Related"/>
</dbReference>
<dbReference type="EC" id="1.1.1.169" evidence="3 10"/>
<evidence type="ECO:0000256" key="6">
    <source>
        <dbReference type="ARBA" id="ARBA00022857"/>
    </source>
</evidence>
<dbReference type="Pfam" id="PF08546">
    <property type="entry name" value="ApbA_C"/>
    <property type="match status" value="1"/>
</dbReference>
<evidence type="ECO:0000313" key="14">
    <source>
        <dbReference type="EMBL" id="MDE8652439.1"/>
    </source>
</evidence>
<evidence type="ECO:0000256" key="11">
    <source>
        <dbReference type="SAM" id="Phobius"/>
    </source>
</evidence>
<evidence type="ECO:0000256" key="1">
    <source>
        <dbReference type="ARBA" id="ARBA00004994"/>
    </source>
</evidence>
<accession>A0ABT5WRG2</accession>
<evidence type="ECO:0000259" key="12">
    <source>
        <dbReference type="Pfam" id="PF02558"/>
    </source>
</evidence>
<organism evidence="14 15">
    <name type="scientific">Novosphingobium album</name>
    <name type="common">ex Liu et al. 2023</name>
    <dbReference type="NCBI Taxonomy" id="3031130"/>
    <lineage>
        <taxon>Bacteria</taxon>
        <taxon>Pseudomonadati</taxon>
        <taxon>Pseudomonadota</taxon>
        <taxon>Alphaproteobacteria</taxon>
        <taxon>Sphingomonadales</taxon>
        <taxon>Sphingomonadaceae</taxon>
        <taxon>Novosphingobium</taxon>
    </lineage>
</organism>
<feature type="transmembrane region" description="Helical" evidence="11">
    <location>
        <begin position="12"/>
        <end position="33"/>
    </location>
</feature>
<dbReference type="Proteomes" id="UP001216253">
    <property type="component" value="Unassembled WGS sequence"/>
</dbReference>
<name>A0ABT5WRG2_9SPHN</name>
<dbReference type="InterPro" id="IPR008927">
    <property type="entry name" value="6-PGluconate_DH-like_C_sf"/>
</dbReference>
<comment type="catalytic activity">
    <reaction evidence="9 10">
        <text>(R)-pantoate + NADP(+) = 2-dehydropantoate + NADPH + H(+)</text>
        <dbReference type="Rhea" id="RHEA:16233"/>
        <dbReference type="ChEBI" id="CHEBI:11561"/>
        <dbReference type="ChEBI" id="CHEBI:15378"/>
        <dbReference type="ChEBI" id="CHEBI:15980"/>
        <dbReference type="ChEBI" id="CHEBI:57783"/>
        <dbReference type="ChEBI" id="CHEBI:58349"/>
        <dbReference type="EC" id="1.1.1.169"/>
    </reaction>
</comment>
<dbReference type="InterPro" id="IPR013328">
    <property type="entry name" value="6PGD_dom2"/>
</dbReference>
<dbReference type="InterPro" id="IPR036291">
    <property type="entry name" value="NAD(P)-bd_dom_sf"/>
</dbReference>
<dbReference type="Pfam" id="PF02558">
    <property type="entry name" value="ApbA"/>
    <property type="match status" value="1"/>
</dbReference>
<dbReference type="PANTHER" id="PTHR21708:SF26">
    <property type="entry name" value="2-DEHYDROPANTOATE 2-REDUCTASE"/>
    <property type="match status" value="1"/>
</dbReference>
<keyword evidence="11" id="KW-0812">Transmembrane</keyword>
<evidence type="ECO:0000259" key="13">
    <source>
        <dbReference type="Pfam" id="PF08546"/>
    </source>
</evidence>
<keyword evidence="6 10" id="KW-0521">NADP</keyword>
<dbReference type="InterPro" id="IPR013332">
    <property type="entry name" value="KPR_N"/>
</dbReference>
<comment type="similarity">
    <text evidence="2 10">Belongs to the ketopantoate reductase family.</text>
</comment>
<feature type="domain" description="Ketopantoate reductase N-terminal" evidence="12">
    <location>
        <begin position="16"/>
        <end position="152"/>
    </location>
</feature>
<dbReference type="Gene3D" id="1.10.1040.10">
    <property type="entry name" value="N-(1-d-carboxylethyl)-l-norvaline Dehydrogenase, domain 2"/>
    <property type="match status" value="1"/>
</dbReference>
<evidence type="ECO:0000256" key="5">
    <source>
        <dbReference type="ARBA" id="ARBA00022655"/>
    </source>
</evidence>
<evidence type="ECO:0000256" key="2">
    <source>
        <dbReference type="ARBA" id="ARBA00007870"/>
    </source>
</evidence>
<feature type="domain" description="Ketopantoate reductase C-terminal" evidence="13">
    <location>
        <begin position="189"/>
        <end position="308"/>
    </location>
</feature>
<dbReference type="RefSeq" id="WP_275228523.1">
    <property type="nucleotide sequence ID" value="NZ_JARESE010000038.1"/>
</dbReference>
<evidence type="ECO:0000256" key="7">
    <source>
        <dbReference type="ARBA" id="ARBA00023002"/>
    </source>
</evidence>
<evidence type="ECO:0000256" key="8">
    <source>
        <dbReference type="ARBA" id="ARBA00032024"/>
    </source>
</evidence>
<dbReference type="NCBIfam" id="TIGR00745">
    <property type="entry name" value="apbA_panE"/>
    <property type="match status" value="1"/>
</dbReference>
<dbReference type="SUPFAM" id="SSF51735">
    <property type="entry name" value="NAD(P)-binding Rossmann-fold domains"/>
    <property type="match status" value="1"/>
</dbReference>
<protein>
    <recommendedName>
        <fullName evidence="4 10">2-dehydropantoate 2-reductase</fullName>
        <ecNumber evidence="3 10">1.1.1.169</ecNumber>
    </recommendedName>
    <alternativeName>
        <fullName evidence="8 10">Ketopantoate reductase</fullName>
    </alternativeName>
</protein>
<dbReference type="EMBL" id="JARESE010000038">
    <property type="protein sequence ID" value="MDE8652439.1"/>
    <property type="molecule type" value="Genomic_DNA"/>
</dbReference>
<comment type="pathway">
    <text evidence="1 10">Cofactor biosynthesis; (R)-pantothenate biosynthesis; (R)-pantoate from 3-methyl-2-oxobutanoate: step 2/2.</text>
</comment>
<keyword evidence="5 10" id="KW-0566">Pantothenate biosynthesis</keyword>
<comment type="function">
    <text evidence="10">Catalyzes the NADPH-dependent reduction of ketopantoate into pantoic acid.</text>
</comment>
<evidence type="ECO:0000256" key="3">
    <source>
        <dbReference type="ARBA" id="ARBA00013014"/>
    </source>
</evidence>
<evidence type="ECO:0000313" key="15">
    <source>
        <dbReference type="Proteomes" id="UP001216253"/>
    </source>
</evidence>
<dbReference type="InterPro" id="IPR003710">
    <property type="entry name" value="ApbA"/>
</dbReference>
<keyword evidence="11" id="KW-1133">Transmembrane helix</keyword>
<dbReference type="SUPFAM" id="SSF48179">
    <property type="entry name" value="6-phosphogluconate dehydrogenase C-terminal domain-like"/>
    <property type="match status" value="1"/>
</dbReference>
<dbReference type="GO" id="GO:0008677">
    <property type="term" value="F:2-dehydropantoate 2-reductase activity"/>
    <property type="evidence" value="ECO:0007669"/>
    <property type="project" value="UniProtKB-EC"/>
</dbReference>